<dbReference type="SUPFAM" id="SSF50104">
    <property type="entry name" value="Translation proteins SH3-like domain"/>
    <property type="match status" value="1"/>
</dbReference>
<dbReference type="AlphaFoldDB" id="A0A1M7HPV0"/>
<proteinExistence type="predicted"/>
<evidence type="ECO:0000313" key="1">
    <source>
        <dbReference type="EMBL" id="SHM30571.1"/>
    </source>
</evidence>
<sequence length="91" mass="10665">MYQLETFQYGMLAYSKAGHDKGNLYVILKTDHEYVYLVDGIRKKITNPKKKKIKHIQIINDIPEILKECMCSGKKVTDEDIKRSIKIFSKQ</sequence>
<dbReference type="Proteomes" id="UP000184038">
    <property type="component" value="Unassembled WGS sequence"/>
</dbReference>
<organism evidence="1 2">
    <name type="scientific">Anaerosporobacter mobilis DSM 15930</name>
    <dbReference type="NCBI Taxonomy" id="1120996"/>
    <lineage>
        <taxon>Bacteria</taxon>
        <taxon>Bacillati</taxon>
        <taxon>Bacillota</taxon>
        <taxon>Clostridia</taxon>
        <taxon>Lachnospirales</taxon>
        <taxon>Lachnospiraceae</taxon>
        <taxon>Anaerosporobacter</taxon>
    </lineage>
</organism>
<evidence type="ECO:0000313" key="2">
    <source>
        <dbReference type="Proteomes" id="UP000184038"/>
    </source>
</evidence>
<dbReference type="OrthoDB" id="1683515at2"/>
<dbReference type="EMBL" id="FRCP01000008">
    <property type="protein sequence ID" value="SHM30571.1"/>
    <property type="molecule type" value="Genomic_DNA"/>
</dbReference>
<gene>
    <name evidence="1" type="ORF">SAMN02746066_01502</name>
</gene>
<dbReference type="RefSeq" id="WP_073285419.1">
    <property type="nucleotide sequence ID" value="NZ_FRCP01000008.1"/>
</dbReference>
<dbReference type="STRING" id="1120996.SAMN02746066_01502"/>
<evidence type="ECO:0008006" key="3">
    <source>
        <dbReference type="Google" id="ProtNLM"/>
    </source>
</evidence>
<name>A0A1M7HPV0_9FIRM</name>
<dbReference type="InterPro" id="IPR008991">
    <property type="entry name" value="Translation_prot_SH3-like_sf"/>
</dbReference>
<keyword evidence="2" id="KW-1185">Reference proteome</keyword>
<accession>A0A1M7HPV0</accession>
<protein>
    <recommendedName>
        <fullName evidence="3">Ribosomal protein L14E/L6E/L27E</fullName>
    </recommendedName>
</protein>
<reference evidence="1 2" key="1">
    <citation type="submission" date="2016-11" db="EMBL/GenBank/DDBJ databases">
        <authorList>
            <person name="Jaros S."/>
            <person name="Januszkiewicz K."/>
            <person name="Wedrychowicz H."/>
        </authorList>
    </citation>
    <scope>NUCLEOTIDE SEQUENCE [LARGE SCALE GENOMIC DNA]</scope>
    <source>
        <strain evidence="1 2">DSM 15930</strain>
    </source>
</reference>